<dbReference type="Pfam" id="PF20684">
    <property type="entry name" value="Fung_rhodopsin"/>
    <property type="match status" value="1"/>
</dbReference>
<dbReference type="PANTHER" id="PTHR33048:SF57">
    <property type="entry name" value="INTEGRAL MEMBRANE PROTEIN-RELATED"/>
    <property type="match status" value="1"/>
</dbReference>
<accession>A0AAD9S8Y9</accession>
<dbReference type="InterPro" id="IPR049326">
    <property type="entry name" value="Rhodopsin_dom_fungi"/>
</dbReference>
<dbReference type="AlphaFoldDB" id="A0AAD9S8Y9"/>
<evidence type="ECO:0000256" key="4">
    <source>
        <dbReference type="ARBA" id="ARBA00023136"/>
    </source>
</evidence>
<feature type="transmembrane region" description="Helical" evidence="6">
    <location>
        <begin position="123"/>
        <end position="147"/>
    </location>
</feature>
<comment type="caution">
    <text evidence="8">The sequence shown here is derived from an EMBL/GenBank/DDBJ whole genome shotgun (WGS) entry which is preliminary data.</text>
</comment>
<comment type="subcellular location">
    <subcellularLocation>
        <location evidence="1">Membrane</location>
        <topology evidence="1">Multi-pass membrane protein</topology>
    </subcellularLocation>
</comment>
<feature type="domain" description="Rhodopsin" evidence="7">
    <location>
        <begin position="59"/>
        <end position="301"/>
    </location>
</feature>
<dbReference type="GO" id="GO:0016020">
    <property type="term" value="C:membrane"/>
    <property type="evidence" value="ECO:0007669"/>
    <property type="project" value="UniProtKB-SubCell"/>
</dbReference>
<evidence type="ECO:0000313" key="8">
    <source>
        <dbReference type="EMBL" id="KAK2601387.1"/>
    </source>
</evidence>
<sequence>MSAFTASLGLDIPHQRQLPLIPRDNYTMPNSFPIERRDQKSIIAVGVVFSVLPAVAVGMRLVSRRIIRRTLDWSDYLIIAACITVISYWATALAGVVIGGLGFHVGEIIDMYGHVEVEIAFQISFALQILWAVAGGLYKVSILLFYIDIFPTLKRWGRATMVVIFCYTLSTALAALLVCEEVEDNWDYENLFQGKCGDRILVFRVTGALNIVSDVVVLLLPVHNVLKLQLPLYRRSVLLATFALGLFTCVISIIRLATLSSLSSRDFRDTPYAIMQTVIWSGLEPSVAVILACVPLLRPLVLRVRGGVISSEARTKSVSANGRSLGMSAAPRALAYNQIRDSLASGMPTPMTRVHNMEAMLISRDATPVTDVELGMIVHMENAS</sequence>
<keyword evidence="2 6" id="KW-0812">Transmembrane</keyword>
<comment type="similarity">
    <text evidence="5">Belongs to the SAT4 family.</text>
</comment>
<organism evidence="8 9">
    <name type="scientific">Phomopsis amygdali</name>
    <name type="common">Fusicoccum amygdali</name>
    <dbReference type="NCBI Taxonomy" id="1214568"/>
    <lineage>
        <taxon>Eukaryota</taxon>
        <taxon>Fungi</taxon>
        <taxon>Dikarya</taxon>
        <taxon>Ascomycota</taxon>
        <taxon>Pezizomycotina</taxon>
        <taxon>Sordariomycetes</taxon>
        <taxon>Sordariomycetidae</taxon>
        <taxon>Diaporthales</taxon>
        <taxon>Diaporthaceae</taxon>
        <taxon>Diaporthe</taxon>
    </lineage>
</organism>
<feature type="transmembrane region" description="Helical" evidence="6">
    <location>
        <begin position="237"/>
        <end position="258"/>
    </location>
</feature>
<keyword evidence="4 6" id="KW-0472">Membrane</keyword>
<evidence type="ECO:0000256" key="6">
    <source>
        <dbReference type="SAM" id="Phobius"/>
    </source>
</evidence>
<protein>
    <recommendedName>
        <fullName evidence="7">Rhodopsin domain-containing protein</fullName>
    </recommendedName>
</protein>
<evidence type="ECO:0000256" key="5">
    <source>
        <dbReference type="ARBA" id="ARBA00038359"/>
    </source>
</evidence>
<evidence type="ECO:0000256" key="1">
    <source>
        <dbReference type="ARBA" id="ARBA00004141"/>
    </source>
</evidence>
<gene>
    <name evidence="8" type="ORF">N8I77_010842</name>
</gene>
<dbReference type="EMBL" id="JAUJFL010000006">
    <property type="protein sequence ID" value="KAK2601387.1"/>
    <property type="molecule type" value="Genomic_DNA"/>
</dbReference>
<evidence type="ECO:0000313" key="9">
    <source>
        <dbReference type="Proteomes" id="UP001265746"/>
    </source>
</evidence>
<feature type="transmembrane region" description="Helical" evidence="6">
    <location>
        <begin position="159"/>
        <end position="178"/>
    </location>
</feature>
<keyword evidence="3 6" id="KW-1133">Transmembrane helix</keyword>
<proteinExistence type="inferred from homology"/>
<feature type="transmembrane region" description="Helical" evidence="6">
    <location>
        <begin position="201"/>
        <end position="225"/>
    </location>
</feature>
<feature type="transmembrane region" description="Helical" evidence="6">
    <location>
        <begin position="75"/>
        <end position="103"/>
    </location>
</feature>
<name>A0AAD9S8Y9_PHOAM</name>
<evidence type="ECO:0000256" key="3">
    <source>
        <dbReference type="ARBA" id="ARBA00022989"/>
    </source>
</evidence>
<dbReference type="PANTHER" id="PTHR33048">
    <property type="entry name" value="PTH11-LIKE INTEGRAL MEMBRANE PROTEIN (AFU_ORTHOLOGUE AFUA_5G11245)"/>
    <property type="match status" value="1"/>
</dbReference>
<dbReference type="Proteomes" id="UP001265746">
    <property type="component" value="Unassembled WGS sequence"/>
</dbReference>
<feature type="transmembrane region" description="Helical" evidence="6">
    <location>
        <begin position="42"/>
        <end position="63"/>
    </location>
</feature>
<feature type="transmembrane region" description="Helical" evidence="6">
    <location>
        <begin position="278"/>
        <end position="297"/>
    </location>
</feature>
<reference evidence="8" key="1">
    <citation type="submission" date="2023-06" db="EMBL/GenBank/DDBJ databases">
        <authorList>
            <person name="Noh H."/>
        </authorList>
    </citation>
    <scope>NUCLEOTIDE SEQUENCE</scope>
    <source>
        <strain evidence="8">DUCC20226</strain>
    </source>
</reference>
<evidence type="ECO:0000256" key="2">
    <source>
        <dbReference type="ARBA" id="ARBA00022692"/>
    </source>
</evidence>
<evidence type="ECO:0000259" key="7">
    <source>
        <dbReference type="Pfam" id="PF20684"/>
    </source>
</evidence>
<dbReference type="InterPro" id="IPR052337">
    <property type="entry name" value="SAT4-like"/>
</dbReference>
<keyword evidence="9" id="KW-1185">Reference proteome</keyword>